<dbReference type="OrthoDB" id="5198708at2"/>
<gene>
    <name evidence="11" type="ORF">E5Z56_01055</name>
</gene>
<dbReference type="KEGG" id="ruj:E5Z56_01055"/>
<dbReference type="Proteomes" id="UP000301475">
    <property type="component" value="Chromosome"/>
</dbReference>
<feature type="binding site" evidence="9">
    <location>
        <begin position="95"/>
        <end position="99"/>
    </location>
    <ligand>
        <name>NAD(+)</name>
        <dbReference type="ChEBI" id="CHEBI:57540"/>
    </ligand>
</feature>
<organism evidence="11 12">
    <name type="scientific">Ruminococcus bovis</name>
    <dbReference type="NCBI Taxonomy" id="2564099"/>
    <lineage>
        <taxon>Bacteria</taxon>
        <taxon>Bacillati</taxon>
        <taxon>Bacillota</taxon>
        <taxon>Clostridia</taxon>
        <taxon>Eubacteriales</taxon>
        <taxon>Oscillospiraceae</taxon>
        <taxon>Ruminococcus</taxon>
    </lineage>
</organism>
<reference evidence="11 12" key="1">
    <citation type="submission" date="2019-04" db="EMBL/GenBank/DDBJ databases">
        <authorList>
            <person name="Embree M."/>
            <person name="Gaffney J.R."/>
        </authorList>
    </citation>
    <scope>NUCLEOTIDE SEQUENCE [LARGE SCALE GENOMIC DNA]</scope>
    <source>
        <strain evidence="11 12">JE7A12</strain>
    </source>
</reference>
<feature type="binding site" evidence="8">
    <location>
        <position position="260"/>
    </location>
    <ligand>
        <name>glycerol</name>
        <dbReference type="ChEBI" id="CHEBI:17754"/>
    </ligand>
</feature>
<evidence type="ECO:0000256" key="3">
    <source>
        <dbReference type="ARBA" id="ARBA00023027"/>
    </source>
</evidence>
<dbReference type="Gene3D" id="1.20.1090.10">
    <property type="entry name" value="Dehydroquinate synthase-like - alpha domain"/>
    <property type="match status" value="1"/>
</dbReference>
<feature type="binding site" evidence="9">
    <location>
        <begin position="117"/>
        <end position="120"/>
    </location>
    <ligand>
        <name>NAD(+)</name>
        <dbReference type="ChEBI" id="CHEBI:57540"/>
    </ligand>
</feature>
<evidence type="ECO:0000256" key="1">
    <source>
        <dbReference type="ARBA" id="ARBA00022723"/>
    </source>
</evidence>
<evidence type="ECO:0000256" key="2">
    <source>
        <dbReference type="ARBA" id="ARBA00023002"/>
    </source>
</evidence>
<dbReference type="PANTHER" id="PTHR43616:SF5">
    <property type="entry name" value="GLYCEROL DEHYDROGENASE 1"/>
    <property type="match status" value="1"/>
</dbReference>
<dbReference type="CDD" id="cd08171">
    <property type="entry name" value="GlyDH-like"/>
    <property type="match status" value="1"/>
</dbReference>
<dbReference type="PIRSF" id="PIRSF000112">
    <property type="entry name" value="Glycerol_dehydrogenase"/>
    <property type="match status" value="1"/>
</dbReference>
<evidence type="ECO:0000313" key="12">
    <source>
        <dbReference type="Proteomes" id="UP000301475"/>
    </source>
</evidence>
<dbReference type="InterPro" id="IPR016205">
    <property type="entry name" value="Glycerol_DH"/>
</dbReference>
<feature type="binding site" evidence="8">
    <location>
        <position position="172"/>
    </location>
    <ligand>
        <name>glycerol</name>
        <dbReference type="ChEBI" id="CHEBI:17754"/>
    </ligand>
</feature>
<keyword evidence="2" id="KW-0560">Oxidoreductase</keyword>
<evidence type="ECO:0000256" key="9">
    <source>
        <dbReference type="PIRSR" id="PIRSR000112-3"/>
    </source>
</evidence>
<dbReference type="Gene3D" id="3.40.50.1970">
    <property type="match status" value="1"/>
</dbReference>
<proteinExistence type="predicted"/>
<evidence type="ECO:0000256" key="7">
    <source>
        <dbReference type="ARBA" id="ARBA00049006"/>
    </source>
</evidence>
<accession>A0A4P8XVS9</accession>
<feature type="binding site" evidence="8">
    <location>
        <position position="278"/>
    </location>
    <ligand>
        <name>glycerol</name>
        <dbReference type="ChEBI" id="CHEBI:17754"/>
    </ligand>
</feature>
<feature type="binding site" evidence="9">
    <location>
        <position position="132"/>
    </location>
    <ligand>
        <name>NAD(+)</name>
        <dbReference type="ChEBI" id="CHEBI:57540"/>
    </ligand>
</feature>
<dbReference type="SUPFAM" id="SSF56796">
    <property type="entry name" value="Dehydroquinate synthase-like"/>
    <property type="match status" value="1"/>
</dbReference>
<name>A0A4P8XVS9_9FIRM</name>
<comment type="cofactor">
    <cofactor evidence="8">
        <name>Zn(2+)</name>
        <dbReference type="ChEBI" id="CHEBI:29105"/>
    </cofactor>
    <text evidence="8">Binds 1 zinc ion per subunit.</text>
</comment>
<dbReference type="AlphaFoldDB" id="A0A4P8XVS9"/>
<keyword evidence="3 9" id="KW-0520">NAD</keyword>
<evidence type="ECO:0000256" key="5">
    <source>
        <dbReference type="ARBA" id="ARBA00039147"/>
    </source>
</evidence>
<comment type="catalytic activity">
    <reaction evidence="7">
        <text>glycerol + NAD(+) = dihydroxyacetone + NADH + H(+)</text>
        <dbReference type="Rhea" id="RHEA:13769"/>
        <dbReference type="ChEBI" id="CHEBI:15378"/>
        <dbReference type="ChEBI" id="CHEBI:16016"/>
        <dbReference type="ChEBI" id="CHEBI:17754"/>
        <dbReference type="ChEBI" id="CHEBI:57540"/>
        <dbReference type="ChEBI" id="CHEBI:57945"/>
        <dbReference type="EC" id="1.1.1.6"/>
    </reaction>
</comment>
<comment type="pathway">
    <text evidence="4">Polyol metabolism; glycerol fermentation; glycerone phosphate from glycerol (oxidative route): step 1/2.</text>
</comment>
<evidence type="ECO:0000256" key="4">
    <source>
        <dbReference type="ARBA" id="ARBA00037918"/>
    </source>
</evidence>
<dbReference type="GO" id="GO:0008888">
    <property type="term" value="F:glycerol dehydrogenase (NAD+) activity"/>
    <property type="evidence" value="ECO:0007669"/>
    <property type="project" value="UniProtKB-EC"/>
</dbReference>
<keyword evidence="8" id="KW-0862">Zinc</keyword>
<keyword evidence="12" id="KW-1185">Reference proteome</keyword>
<dbReference type="RefSeq" id="WP_138156138.1">
    <property type="nucleotide sequence ID" value="NZ_CP039381.1"/>
</dbReference>
<dbReference type="PANTHER" id="PTHR43616">
    <property type="entry name" value="GLYCEROL DEHYDROGENASE"/>
    <property type="match status" value="1"/>
</dbReference>
<dbReference type="GO" id="GO:0005829">
    <property type="term" value="C:cytosol"/>
    <property type="evidence" value="ECO:0007669"/>
    <property type="project" value="TreeGrafter"/>
</dbReference>
<dbReference type="InterPro" id="IPR001670">
    <property type="entry name" value="ADH_Fe/GldA"/>
</dbReference>
<dbReference type="EC" id="1.1.1.6" evidence="5"/>
<dbReference type="Pfam" id="PF00465">
    <property type="entry name" value="Fe-ADH"/>
    <property type="match status" value="1"/>
</dbReference>
<keyword evidence="1 8" id="KW-0479">Metal-binding</keyword>
<feature type="domain" description="Alcohol dehydrogenase iron-type/glycerol dehydrogenase GldA" evidence="10">
    <location>
        <begin position="11"/>
        <end position="143"/>
    </location>
</feature>
<protein>
    <recommendedName>
        <fullName evidence="6">Glycerol dehydrogenase</fullName>
        <ecNumber evidence="5">1.1.1.6</ecNumber>
    </recommendedName>
</protein>
<sequence>MENYSINLPSYSVGDNVYEKIEKICSPYGSKAVVIGGHKAINSAKELLISATKDTKVSIIDFVWYGGESCFENVDELANNESVQKADYLFAVGGGKALDTTKCLAVKINKPVFTFPTIASNCSPVTCVSIMYTKEGVFKQPFFFEKPPKHAFINTNLLCKSPSKYLWAGMGDTYAKYFESSVSSRGEDTLVHYHRLGVVISQMCLEPILKYGKKALEDNKNKVNSYEFEQTVLSIAITTGIASILLTAEHIIDYNTGLAHGIFYGLTSFPHIEENHIHGEVVGFGVLILLLVDKQYDMFKKMYDFNESVGLPTSIADVEIEEKDLPAVIAKTLEMPDADHNPYVVTEEMLVDAFDKLSNYNKTKTLLEG</sequence>
<evidence type="ECO:0000313" key="11">
    <source>
        <dbReference type="EMBL" id="QCT06040.1"/>
    </source>
</evidence>
<dbReference type="GO" id="GO:0046872">
    <property type="term" value="F:metal ion binding"/>
    <property type="evidence" value="ECO:0007669"/>
    <property type="project" value="UniProtKB-KW"/>
</dbReference>
<dbReference type="EMBL" id="CP039381">
    <property type="protein sequence ID" value="QCT06040.1"/>
    <property type="molecule type" value="Genomic_DNA"/>
</dbReference>
<feature type="binding site" evidence="9">
    <location>
        <position position="126"/>
    </location>
    <ligand>
        <name>NAD(+)</name>
        <dbReference type="ChEBI" id="CHEBI:57540"/>
    </ligand>
</feature>
<evidence type="ECO:0000259" key="10">
    <source>
        <dbReference type="Pfam" id="PF00465"/>
    </source>
</evidence>
<evidence type="ECO:0000256" key="6">
    <source>
        <dbReference type="ARBA" id="ARBA00040132"/>
    </source>
</evidence>
<evidence type="ECO:0000256" key="8">
    <source>
        <dbReference type="PIRSR" id="PIRSR000112-1"/>
    </source>
</evidence>